<dbReference type="AlphaFoldDB" id="A0A7Y0FPJ7"/>
<evidence type="ECO:0000313" key="3">
    <source>
        <dbReference type="Proteomes" id="UP000559626"/>
    </source>
</evidence>
<dbReference type="InterPro" id="IPR053135">
    <property type="entry name" value="AKR2_Oxidoreductase"/>
</dbReference>
<comment type="caution">
    <text evidence="2">The sequence shown here is derived from an EMBL/GenBank/DDBJ whole genome shotgun (WGS) entry which is preliminary data.</text>
</comment>
<dbReference type="EMBL" id="JABBGH010000003">
    <property type="protein sequence ID" value="NML67711.1"/>
    <property type="molecule type" value="Genomic_DNA"/>
</dbReference>
<evidence type="ECO:0000313" key="2">
    <source>
        <dbReference type="EMBL" id="NML67711.1"/>
    </source>
</evidence>
<dbReference type="PANTHER" id="PTHR43312">
    <property type="entry name" value="D-THREO-ALDOSE 1-DEHYDROGENASE"/>
    <property type="match status" value="1"/>
</dbReference>
<accession>A0A7Y0FPJ7</accession>
<keyword evidence="3" id="KW-1185">Reference proteome</keyword>
<dbReference type="InterPro" id="IPR023210">
    <property type="entry name" value="NADP_OxRdtase_dom"/>
</dbReference>
<dbReference type="Proteomes" id="UP000559626">
    <property type="component" value="Unassembled WGS sequence"/>
</dbReference>
<dbReference type="Gene3D" id="3.20.20.100">
    <property type="entry name" value="NADP-dependent oxidoreductase domain"/>
    <property type="match status" value="1"/>
</dbReference>
<sequence>MGTSHSASLGNRLSATAFTQMLQAAATQGVNLLDTSDFYGSGDAERLISKCLKATGLSFFVVTKAGLPRVHAPGWLSPLNQLAKKVKQRAGARPNYSAAYLVDSVQKSNRRLGVEAADALLLHEPTWDDVANSDCWEGLAQIKQRGLARYTGVSANDYRVVEAGLASGQVQLVQSQAAWGATSPAAALCRSHGIPFIGNQVLRDYRALTPKFAQQAAAIHQLPGLAGLSLAQLLIGGVLAQHQADIVLFGTGSSSHLTHNIDALRYVPSLSAAQPMLTQLLA</sequence>
<organism evidence="2 3">
    <name type="scientific">Hymenobacter polaris</name>
    <dbReference type="NCBI Taxonomy" id="2682546"/>
    <lineage>
        <taxon>Bacteria</taxon>
        <taxon>Pseudomonadati</taxon>
        <taxon>Bacteroidota</taxon>
        <taxon>Cytophagia</taxon>
        <taxon>Cytophagales</taxon>
        <taxon>Hymenobacteraceae</taxon>
        <taxon>Hymenobacter</taxon>
    </lineage>
</organism>
<evidence type="ECO:0000259" key="1">
    <source>
        <dbReference type="Pfam" id="PF00248"/>
    </source>
</evidence>
<dbReference type="InterPro" id="IPR036812">
    <property type="entry name" value="NAD(P)_OxRdtase_dom_sf"/>
</dbReference>
<proteinExistence type="predicted"/>
<dbReference type="PANTHER" id="PTHR43312:SF1">
    <property type="entry name" value="NADP-DEPENDENT OXIDOREDUCTASE DOMAIN-CONTAINING PROTEIN"/>
    <property type="match status" value="1"/>
</dbReference>
<name>A0A7Y0FPJ7_9BACT</name>
<gene>
    <name evidence="2" type="ORF">HHL22_21120</name>
</gene>
<dbReference type="Pfam" id="PF00248">
    <property type="entry name" value="Aldo_ket_red"/>
    <property type="match status" value="1"/>
</dbReference>
<protein>
    <submittedName>
        <fullName evidence="2">Aldo/keto reductase</fullName>
    </submittedName>
</protein>
<dbReference type="RefSeq" id="WP_169533362.1">
    <property type="nucleotide sequence ID" value="NZ_JABBGH010000003.1"/>
</dbReference>
<dbReference type="SUPFAM" id="SSF51430">
    <property type="entry name" value="NAD(P)-linked oxidoreductase"/>
    <property type="match status" value="1"/>
</dbReference>
<feature type="domain" description="NADP-dependent oxidoreductase" evidence="1">
    <location>
        <begin position="1"/>
        <end position="265"/>
    </location>
</feature>
<reference evidence="2 3" key="1">
    <citation type="submission" date="2020-04" db="EMBL/GenBank/DDBJ databases">
        <title>Hymenobacter polaris sp. nov., isolated from Arctic soil.</title>
        <authorList>
            <person name="Dahal R.H."/>
        </authorList>
    </citation>
    <scope>NUCLEOTIDE SEQUENCE [LARGE SCALE GENOMIC DNA]</scope>
    <source>
        <strain evidence="2 3">RP-2-7</strain>
    </source>
</reference>